<protein>
    <submittedName>
        <fullName evidence="1">50S ribosomal protein L3-2, mitochondrial</fullName>
    </submittedName>
</protein>
<reference evidence="1" key="2">
    <citation type="journal article" date="2024" name="Plant">
        <title>Genomic evolution and insights into agronomic trait innovations of Sesamum species.</title>
        <authorList>
            <person name="Miao H."/>
            <person name="Wang L."/>
            <person name="Qu L."/>
            <person name="Liu H."/>
            <person name="Sun Y."/>
            <person name="Le M."/>
            <person name="Wang Q."/>
            <person name="Wei S."/>
            <person name="Zheng Y."/>
            <person name="Lin W."/>
            <person name="Duan Y."/>
            <person name="Cao H."/>
            <person name="Xiong S."/>
            <person name="Wang X."/>
            <person name="Wei L."/>
            <person name="Li C."/>
            <person name="Ma Q."/>
            <person name="Ju M."/>
            <person name="Zhao R."/>
            <person name="Li G."/>
            <person name="Mu C."/>
            <person name="Tian Q."/>
            <person name="Mei H."/>
            <person name="Zhang T."/>
            <person name="Gao T."/>
            <person name="Zhang H."/>
        </authorList>
    </citation>
    <scope>NUCLEOTIDE SEQUENCE</scope>
    <source>
        <strain evidence="1">G02</strain>
    </source>
</reference>
<keyword evidence="1" id="KW-0687">Ribonucleoprotein</keyword>
<evidence type="ECO:0000313" key="1">
    <source>
        <dbReference type="EMBL" id="KAL0367857.1"/>
    </source>
</evidence>
<keyword evidence="1" id="KW-0689">Ribosomal protein</keyword>
<dbReference type="GO" id="GO:0005840">
    <property type="term" value="C:ribosome"/>
    <property type="evidence" value="ECO:0007669"/>
    <property type="project" value="UniProtKB-KW"/>
</dbReference>
<dbReference type="Gene3D" id="2.40.30.10">
    <property type="entry name" value="Translation factors"/>
    <property type="match status" value="1"/>
</dbReference>
<organism evidence="1">
    <name type="scientific">Sesamum radiatum</name>
    <name type="common">Black benniseed</name>
    <dbReference type="NCBI Taxonomy" id="300843"/>
    <lineage>
        <taxon>Eukaryota</taxon>
        <taxon>Viridiplantae</taxon>
        <taxon>Streptophyta</taxon>
        <taxon>Embryophyta</taxon>
        <taxon>Tracheophyta</taxon>
        <taxon>Spermatophyta</taxon>
        <taxon>Magnoliopsida</taxon>
        <taxon>eudicotyledons</taxon>
        <taxon>Gunneridae</taxon>
        <taxon>Pentapetalae</taxon>
        <taxon>asterids</taxon>
        <taxon>lamiids</taxon>
        <taxon>Lamiales</taxon>
        <taxon>Pedaliaceae</taxon>
        <taxon>Sesamum</taxon>
    </lineage>
</organism>
<sequence>MPSGYLTFRHRHRHRHRQAKVWTVDCREEMAATSTSRPCHQPRQHCQQATGVSAASRGLVSRLTQILFLRPCTLPHSATETYFKTQLKTFSAEAGNDGSVSCRLVEAIPRIMTRDSKRTGAIPVNCGMTALWEKWGARIPITILG</sequence>
<name>A0AAW2QIW4_SESRA</name>
<reference evidence="1" key="1">
    <citation type="submission" date="2020-06" db="EMBL/GenBank/DDBJ databases">
        <authorList>
            <person name="Li T."/>
            <person name="Hu X."/>
            <person name="Zhang T."/>
            <person name="Song X."/>
            <person name="Zhang H."/>
            <person name="Dai N."/>
            <person name="Sheng W."/>
            <person name="Hou X."/>
            <person name="Wei L."/>
        </authorList>
    </citation>
    <scope>NUCLEOTIDE SEQUENCE</scope>
    <source>
        <strain evidence="1">G02</strain>
        <tissue evidence="1">Leaf</tissue>
    </source>
</reference>
<accession>A0AAW2QIW4</accession>
<dbReference type="EMBL" id="JACGWJ010000015">
    <property type="protein sequence ID" value="KAL0367857.1"/>
    <property type="molecule type" value="Genomic_DNA"/>
</dbReference>
<dbReference type="AlphaFoldDB" id="A0AAW2QIW4"/>
<comment type="caution">
    <text evidence="1">The sequence shown here is derived from an EMBL/GenBank/DDBJ whole genome shotgun (WGS) entry which is preliminary data.</text>
</comment>
<proteinExistence type="predicted"/>
<gene>
    <name evidence="1" type="ORF">Sradi_3675800</name>
</gene>